<gene>
    <name evidence="15" type="ORF">GUJ93_ZPchr0458g22824</name>
</gene>
<organism evidence="15 16">
    <name type="scientific">Zizania palustris</name>
    <name type="common">Northern wild rice</name>
    <dbReference type="NCBI Taxonomy" id="103762"/>
    <lineage>
        <taxon>Eukaryota</taxon>
        <taxon>Viridiplantae</taxon>
        <taxon>Streptophyta</taxon>
        <taxon>Embryophyta</taxon>
        <taxon>Tracheophyta</taxon>
        <taxon>Spermatophyta</taxon>
        <taxon>Magnoliopsida</taxon>
        <taxon>Liliopsida</taxon>
        <taxon>Poales</taxon>
        <taxon>Poaceae</taxon>
        <taxon>BOP clade</taxon>
        <taxon>Oryzoideae</taxon>
        <taxon>Oryzeae</taxon>
        <taxon>Zizaniinae</taxon>
        <taxon>Zizania</taxon>
    </lineage>
</organism>
<evidence type="ECO:0000256" key="4">
    <source>
        <dbReference type="ARBA" id="ARBA00022490"/>
    </source>
</evidence>
<dbReference type="CDD" id="cd23807">
    <property type="entry name" value="UEV_UBE2V"/>
    <property type="match status" value="1"/>
</dbReference>
<dbReference type="Proteomes" id="UP000729402">
    <property type="component" value="Unassembled WGS sequence"/>
</dbReference>
<dbReference type="GO" id="GO:0003723">
    <property type="term" value="F:RNA binding"/>
    <property type="evidence" value="ECO:0007669"/>
    <property type="project" value="UniProtKB-KW"/>
</dbReference>
<keyword evidence="10" id="KW-0694">RNA-binding</keyword>
<sequence length="437" mass="49702">MTNVIVPRNFRLLEELERGEKGIGDGTVSYGMDDDGDDIFMRSWTGTIIGPLNSVHEGRIFQLKLFCDKDYPDKPPTVRFHSRINMTCVNPDTGLVEGKKLHMLSNWQREYTMDNILTQLKKEMAAPHNRKLRKRAHSNRKTKTKTGRGVMPSELVAARKKPPPMEIRQVWAHNVEDEFRLIRNAIEHFPYVAMDTEFPGVIHRPSKHPALLTAHDRYDLLRRNVDALHLIQVGLTLAASPSAPPALAFQINLSDFDPRVHRHAPDSVQLLASHGLDFAAHRLHGVDARTLSPLLMASGLVCSQGAVKWVTFHSAYDFGYLLKLLIGRKLPRKMSEFMKLVHVFFGDVYDVKYMMKHCDGLYGGLERVAATLKVERTAGRCHQAASDSLLSWDVFRRMREIYLVKEGVKSYRGVLFGLEPNLHRDDKKKTTSSLESC</sequence>
<feature type="domain" description="UBC core" evidence="14">
    <location>
        <begin position="7"/>
        <end position="165"/>
    </location>
</feature>
<keyword evidence="16" id="KW-1185">Reference proteome</keyword>
<evidence type="ECO:0000256" key="12">
    <source>
        <dbReference type="ARBA" id="ARBA00025148"/>
    </source>
</evidence>
<evidence type="ECO:0000256" key="11">
    <source>
        <dbReference type="ARBA" id="ARBA00023242"/>
    </source>
</evidence>
<dbReference type="AlphaFoldDB" id="A0A8J5RCH6"/>
<keyword evidence="5" id="KW-0540">Nuclease</keyword>
<dbReference type="EMBL" id="JAAALK010000953">
    <property type="protein sequence ID" value="KAG8043972.1"/>
    <property type="molecule type" value="Genomic_DNA"/>
</dbReference>
<name>A0A8J5RCH6_ZIZPA</name>
<dbReference type="OrthoDB" id="1164111at2759"/>
<feature type="compositionally biased region" description="Basic residues" evidence="13">
    <location>
        <begin position="128"/>
        <end position="146"/>
    </location>
</feature>
<evidence type="ECO:0000256" key="8">
    <source>
        <dbReference type="ARBA" id="ARBA00022801"/>
    </source>
</evidence>
<reference evidence="15" key="2">
    <citation type="submission" date="2021-02" db="EMBL/GenBank/DDBJ databases">
        <authorList>
            <person name="Kimball J.A."/>
            <person name="Haas M.W."/>
            <person name="Macchietto M."/>
            <person name="Kono T."/>
            <person name="Duquette J."/>
            <person name="Shao M."/>
        </authorList>
    </citation>
    <scope>NUCLEOTIDE SEQUENCE</scope>
    <source>
        <tissue evidence="15">Fresh leaf tissue</tissue>
    </source>
</reference>
<dbReference type="GO" id="GO:0005634">
    <property type="term" value="C:nucleus"/>
    <property type="evidence" value="ECO:0007669"/>
    <property type="project" value="UniProtKB-SubCell"/>
</dbReference>
<dbReference type="GO" id="GO:0030014">
    <property type="term" value="C:CCR4-NOT complex"/>
    <property type="evidence" value="ECO:0007669"/>
    <property type="project" value="InterPro"/>
</dbReference>
<evidence type="ECO:0000256" key="10">
    <source>
        <dbReference type="ARBA" id="ARBA00022884"/>
    </source>
</evidence>
<feature type="region of interest" description="Disordered" evidence="13">
    <location>
        <begin position="126"/>
        <end position="149"/>
    </location>
</feature>
<dbReference type="Pfam" id="PF00179">
    <property type="entry name" value="UQ_con"/>
    <property type="match status" value="1"/>
</dbReference>
<evidence type="ECO:0000256" key="7">
    <source>
        <dbReference type="ARBA" id="ARBA00022786"/>
    </source>
</evidence>
<evidence type="ECO:0000256" key="2">
    <source>
        <dbReference type="ARBA" id="ARBA00004496"/>
    </source>
</evidence>
<dbReference type="InterPro" id="IPR000608">
    <property type="entry name" value="UBC"/>
</dbReference>
<dbReference type="SMART" id="SM00212">
    <property type="entry name" value="UBCc"/>
    <property type="match status" value="1"/>
</dbReference>
<comment type="caution">
    <text evidence="15">The sequence shown here is derived from an EMBL/GenBank/DDBJ whole genome shotgun (WGS) entry which is preliminary data.</text>
</comment>
<keyword evidence="4" id="KW-0963">Cytoplasm</keyword>
<dbReference type="GO" id="GO:0046872">
    <property type="term" value="F:metal ion binding"/>
    <property type="evidence" value="ECO:0007669"/>
    <property type="project" value="UniProtKB-KW"/>
</dbReference>
<dbReference type="InterPro" id="IPR039637">
    <property type="entry name" value="CNOT7/CNOT8/Pop2"/>
</dbReference>
<keyword evidence="7" id="KW-0833">Ubl conjugation pathway</keyword>
<evidence type="ECO:0000313" key="16">
    <source>
        <dbReference type="Proteomes" id="UP000729402"/>
    </source>
</evidence>
<evidence type="ECO:0000313" key="15">
    <source>
        <dbReference type="EMBL" id="KAG8043972.1"/>
    </source>
</evidence>
<keyword evidence="11" id="KW-0539">Nucleus</keyword>
<comment type="subcellular location">
    <subcellularLocation>
        <location evidence="2">Cytoplasm</location>
    </subcellularLocation>
    <subcellularLocation>
        <location evidence="1">Nucleus</location>
    </subcellularLocation>
</comment>
<dbReference type="PANTHER" id="PTHR10797">
    <property type="entry name" value="CCR4-NOT TRANSCRIPTION COMPLEX SUBUNIT"/>
    <property type="match status" value="1"/>
</dbReference>
<dbReference type="InterPro" id="IPR006941">
    <property type="entry name" value="RNase_CAF1"/>
</dbReference>
<evidence type="ECO:0000256" key="9">
    <source>
        <dbReference type="ARBA" id="ARBA00022839"/>
    </source>
</evidence>
<dbReference type="FunFam" id="3.10.110.10:FF:000026">
    <property type="entry name" value="Ubiquitin-conjugating enzyme E2 variant"/>
    <property type="match status" value="1"/>
</dbReference>
<evidence type="ECO:0000256" key="5">
    <source>
        <dbReference type="ARBA" id="ARBA00022722"/>
    </source>
</evidence>
<evidence type="ECO:0000256" key="3">
    <source>
        <dbReference type="ARBA" id="ARBA00011757"/>
    </source>
</evidence>
<keyword evidence="9" id="KW-0269">Exonuclease</keyword>
<evidence type="ECO:0000256" key="1">
    <source>
        <dbReference type="ARBA" id="ARBA00004123"/>
    </source>
</evidence>
<reference evidence="15" key="1">
    <citation type="journal article" date="2021" name="bioRxiv">
        <title>Whole Genome Assembly and Annotation of Northern Wild Rice, Zizania palustris L., Supports a Whole Genome Duplication in the Zizania Genus.</title>
        <authorList>
            <person name="Haas M."/>
            <person name="Kono T."/>
            <person name="Macchietto M."/>
            <person name="Millas R."/>
            <person name="McGilp L."/>
            <person name="Shao M."/>
            <person name="Duquette J."/>
            <person name="Hirsch C.N."/>
            <person name="Kimball J."/>
        </authorList>
    </citation>
    <scope>NUCLEOTIDE SEQUENCE</scope>
    <source>
        <tissue evidence="15">Fresh leaf tissue</tissue>
    </source>
</reference>
<dbReference type="Pfam" id="PF04857">
    <property type="entry name" value="CAF1"/>
    <property type="match status" value="2"/>
</dbReference>
<dbReference type="GO" id="GO:0004535">
    <property type="term" value="F:poly(A)-specific ribonuclease activity"/>
    <property type="evidence" value="ECO:0007669"/>
    <property type="project" value="InterPro"/>
</dbReference>
<dbReference type="FunFam" id="3.30.420.10:FF:000067">
    <property type="entry name" value="Putative CCR4-associated factor 1 11"/>
    <property type="match status" value="1"/>
</dbReference>
<protein>
    <recommendedName>
        <fullName evidence="14">UBC core domain-containing protein</fullName>
    </recommendedName>
</protein>
<comment type="function">
    <text evidence="12">Ubiquitous transcription factor required for a diverse set of processes. It is a component of the CCR4 complex involved in the control of gene expression.</text>
</comment>
<evidence type="ECO:0000259" key="14">
    <source>
        <dbReference type="PROSITE" id="PS50127"/>
    </source>
</evidence>
<keyword evidence="6" id="KW-0479">Metal-binding</keyword>
<evidence type="ECO:0000256" key="6">
    <source>
        <dbReference type="ARBA" id="ARBA00022723"/>
    </source>
</evidence>
<dbReference type="GO" id="GO:0005737">
    <property type="term" value="C:cytoplasm"/>
    <property type="evidence" value="ECO:0007669"/>
    <property type="project" value="UniProtKB-SubCell"/>
</dbReference>
<proteinExistence type="predicted"/>
<accession>A0A8J5RCH6</accession>
<comment type="subunit">
    <text evidence="3">Component of the CCR4-NOT complex, at least composed of CRR4 and CAF1 proteins.</text>
</comment>
<evidence type="ECO:0000256" key="13">
    <source>
        <dbReference type="SAM" id="MobiDB-lite"/>
    </source>
</evidence>
<dbReference type="PROSITE" id="PS50127">
    <property type="entry name" value="UBC_2"/>
    <property type="match status" value="1"/>
</dbReference>
<keyword evidence="8" id="KW-0378">Hydrolase</keyword>